<keyword evidence="1" id="KW-0472">Membrane</keyword>
<evidence type="ECO:0000313" key="3">
    <source>
        <dbReference type="Proteomes" id="UP000244906"/>
    </source>
</evidence>
<keyword evidence="3" id="KW-1185">Reference proteome</keyword>
<feature type="transmembrane region" description="Helical" evidence="1">
    <location>
        <begin position="36"/>
        <end position="55"/>
    </location>
</feature>
<organism evidence="2 3">
    <name type="scientific">Pelagibaculum spongiae</name>
    <dbReference type="NCBI Taxonomy" id="2080658"/>
    <lineage>
        <taxon>Bacteria</taxon>
        <taxon>Pseudomonadati</taxon>
        <taxon>Pseudomonadota</taxon>
        <taxon>Gammaproteobacteria</taxon>
        <taxon>Oceanospirillales</taxon>
        <taxon>Pelagibaculum</taxon>
    </lineage>
</organism>
<comment type="caution">
    <text evidence="2">The sequence shown here is derived from an EMBL/GenBank/DDBJ whole genome shotgun (WGS) entry which is preliminary data.</text>
</comment>
<dbReference type="RefSeq" id="WP_116688305.1">
    <property type="nucleotide sequence ID" value="NZ_CAWNYD010000008.1"/>
</dbReference>
<proteinExistence type="predicted"/>
<accession>A0A2V1GSN7</accession>
<evidence type="ECO:0000313" key="2">
    <source>
        <dbReference type="EMBL" id="PVZ66386.1"/>
    </source>
</evidence>
<name>A0A2V1GSN7_9GAMM</name>
<keyword evidence="1" id="KW-1133">Transmembrane helix</keyword>
<gene>
    <name evidence="2" type="ORF">DC094_16970</name>
</gene>
<dbReference type="Proteomes" id="UP000244906">
    <property type="component" value="Unassembled WGS sequence"/>
</dbReference>
<evidence type="ECO:0000256" key="1">
    <source>
        <dbReference type="SAM" id="Phobius"/>
    </source>
</evidence>
<dbReference type="EMBL" id="QDDL01000008">
    <property type="protein sequence ID" value="PVZ66386.1"/>
    <property type="molecule type" value="Genomic_DNA"/>
</dbReference>
<dbReference type="AlphaFoldDB" id="A0A2V1GSN7"/>
<sequence>MDLQQELQKICLENNGTILLQDIPERIYQKPRGVSPIYAAFHLGFCGLAYFWLAINENKDFFLIAIDDDSDGSINTFIKILLNLDKTPSNNLEAREHNMEILRGRHKFLNDRHICFAQSLIPKKEMSSHLNLVPIQAFDFICIEKLTSHILAKPARNLIYLYCHFDETKSFRNKVFYRKGRGHVFSVTHKADGTIILFDWRGGVYELSKDKIFVTLLSMLRKQFEFYSIDSADPWVYCTLREVTISESQVSNNLIRFAPNNNPD</sequence>
<protein>
    <submittedName>
        <fullName evidence="2">Uncharacterized protein</fullName>
    </submittedName>
</protein>
<reference evidence="2 3" key="1">
    <citation type="submission" date="2018-04" db="EMBL/GenBank/DDBJ databases">
        <title>Thalassorhabdus spongiae gen. nov., sp. nov., isolated from a marine sponge in South-West Iceland.</title>
        <authorList>
            <person name="Knobloch S."/>
            <person name="Daussin A."/>
            <person name="Johannsson R."/>
            <person name="Marteinsson V.T."/>
        </authorList>
    </citation>
    <scope>NUCLEOTIDE SEQUENCE [LARGE SCALE GENOMIC DNA]</scope>
    <source>
        <strain evidence="2 3">Hp12</strain>
    </source>
</reference>
<keyword evidence="1" id="KW-0812">Transmembrane</keyword>